<dbReference type="EMBL" id="JH668332">
    <property type="protein sequence ID" value="KAG6446442.1"/>
    <property type="molecule type" value="Genomic_DNA"/>
</dbReference>
<feature type="chain" id="PRO_5037669811" description="Chloride channel CLIC-like protein 1" evidence="2">
    <location>
        <begin position="24"/>
        <end position="396"/>
    </location>
</feature>
<reference evidence="3" key="2">
    <citation type="submission" date="2020-12" db="EMBL/GenBank/DDBJ databases">
        <authorList>
            <person name="Kanost M."/>
        </authorList>
    </citation>
    <scope>NUCLEOTIDE SEQUENCE</scope>
</reference>
<keyword evidence="2" id="KW-0732">Signal</keyword>
<evidence type="ECO:0000256" key="1">
    <source>
        <dbReference type="SAM" id="Phobius"/>
    </source>
</evidence>
<keyword evidence="1" id="KW-0812">Transmembrane</keyword>
<feature type="transmembrane region" description="Helical" evidence="1">
    <location>
        <begin position="172"/>
        <end position="190"/>
    </location>
</feature>
<comment type="caution">
    <text evidence="3">The sequence shown here is derived from an EMBL/GenBank/DDBJ whole genome shotgun (WGS) entry which is preliminary data.</text>
</comment>
<evidence type="ECO:0000313" key="3">
    <source>
        <dbReference type="EMBL" id="KAG6446442.1"/>
    </source>
</evidence>
<keyword evidence="1" id="KW-0472">Membrane</keyword>
<reference evidence="3" key="1">
    <citation type="journal article" date="2016" name="Insect Biochem. Mol. Biol.">
        <title>Multifaceted biological insights from a draft genome sequence of the tobacco hornworm moth, Manduca sexta.</title>
        <authorList>
            <person name="Kanost M.R."/>
            <person name="Arrese E.L."/>
            <person name="Cao X."/>
            <person name="Chen Y.R."/>
            <person name="Chellapilla S."/>
            <person name="Goldsmith M.R."/>
            <person name="Grosse-Wilde E."/>
            <person name="Heckel D.G."/>
            <person name="Herndon N."/>
            <person name="Jiang H."/>
            <person name="Papanicolaou A."/>
            <person name="Qu J."/>
            <person name="Soulages J.L."/>
            <person name="Vogel H."/>
            <person name="Walters J."/>
            <person name="Waterhouse R.M."/>
            <person name="Ahn S.J."/>
            <person name="Almeida F.C."/>
            <person name="An C."/>
            <person name="Aqrawi P."/>
            <person name="Bretschneider A."/>
            <person name="Bryant W.B."/>
            <person name="Bucks S."/>
            <person name="Chao H."/>
            <person name="Chevignon G."/>
            <person name="Christen J.M."/>
            <person name="Clarke D.F."/>
            <person name="Dittmer N.T."/>
            <person name="Ferguson L.C.F."/>
            <person name="Garavelou S."/>
            <person name="Gordon K.H.J."/>
            <person name="Gunaratna R.T."/>
            <person name="Han Y."/>
            <person name="Hauser F."/>
            <person name="He Y."/>
            <person name="Heidel-Fischer H."/>
            <person name="Hirsh A."/>
            <person name="Hu Y."/>
            <person name="Jiang H."/>
            <person name="Kalra D."/>
            <person name="Klinner C."/>
            <person name="Konig C."/>
            <person name="Kovar C."/>
            <person name="Kroll A.R."/>
            <person name="Kuwar S.S."/>
            <person name="Lee S.L."/>
            <person name="Lehman R."/>
            <person name="Li K."/>
            <person name="Li Z."/>
            <person name="Liang H."/>
            <person name="Lovelace S."/>
            <person name="Lu Z."/>
            <person name="Mansfield J.H."/>
            <person name="McCulloch K.J."/>
            <person name="Mathew T."/>
            <person name="Morton B."/>
            <person name="Muzny D.M."/>
            <person name="Neunemann D."/>
            <person name="Ongeri F."/>
            <person name="Pauchet Y."/>
            <person name="Pu L.L."/>
            <person name="Pyrousis I."/>
            <person name="Rao X.J."/>
            <person name="Redding A."/>
            <person name="Roesel C."/>
            <person name="Sanchez-Gracia A."/>
            <person name="Schaack S."/>
            <person name="Shukla A."/>
            <person name="Tetreau G."/>
            <person name="Wang Y."/>
            <person name="Xiong G.H."/>
            <person name="Traut W."/>
            <person name="Walsh T.K."/>
            <person name="Worley K.C."/>
            <person name="Wu D."/>
            <person name="Wu W."/>
            <person name="Wu Y.Q."/>
            <person name="Zhang X."/>
            <person name="Zou Z."/>
            <person name="Zucker H."/>
            <person name="Briscoe A.D."/>
            <person name="Burmester T."/>
            <person name="Clem R.J."/>
            <person name="Feyereisen R."/>
            <person name="Grimmelikhuijzen C.J.P."/>
            <person name="Hamodrakas S.J."/>
            <person name="Hansson B.S."/>
            <person name="Huguet E."/>
            <person name="Jermiin L.S."/>
            <person name="Lan Q."/>
            <person name="Lehman H.K."/>
            <person name="Lorenzen M."/>
            <person name="Merzendorfer H."/>
            <person name="Michalopoulos I."/>
            <person name="Morton D.B."/>
            <person name="Muthukrishnan S."/>
            <person name="Oakeshott J.G."/>
            <person name="Palmer W."/>
            <person name="Park Y."/>
            <person name="Passarelli A.L."/>
            <person name="Rozas J."/>
            <person name="Schwartz L.M."/>
            <person name="Smith W."/>
            <person name="Southgate A."/>
            <person name="Vilcinskas A."/>
            <person name="Vogt R."/>
            <person name="Wang P."/>
            <person name="Werren J."/>
            <person name="Yu X.Q."/>
            <person name="Zhou J.J."/>
            <person name="Brown S.J."/>
            <person name="Scherer S.E."/>
            <person name="Richards S."/>
            <person name="Blissard G.W."/>
        </authorList>
    </citation>
    <scope>NUCLEOTIDE SEQUENCE</scope>
</reference>
<protein>
    <recommendedName>
        <fullName evidence="5">Chloride channel CLIC-like protein 1</fullName>
    </recommendedName>
</protein>
<accession>A0A921YVM7</accession>
<feature type="transmembrane region" description="Helical" evidence="1">
    <location>
        <begin position="274"/>
        <end position="300"/>
    </location>
</feature>
<evidence type="ECO:0000313" key="4">
    <source>
        <dbReference type="Proteomes" id="UP000791440"/>
    </source>
</evidence>
<evidence type="ECO:0008006" key="5">
    <source>
        <dbReference type="Google" id="ProtNLM"/>
    </source>
</evidence>
<gene>
    <name evidence="3" type="ORF">O3G_MSEX004431</name>
</gene>
<dbReference type="AlphaFoldDB" id="A0A921YVM7"/>
<sequence>MKFFSNKFTIFLCFLIYINEIESQSGPEPWNSDKDQIHVPTIRRKSSDVNTGIAVTSFKRILAIMMKSNKMKNNDGTIDVNLRMKFSPEKWSVLEEYLKPDVIYSEDMFRRTVGYVEEAIYKPTIIETMTMAWSDYVQVYLTEYKVYITWAFAMFSVLGATLWLWSHMSRTHLVIIMLLLLYIYEVAVSYKEAEQQELKRFITAVNSCKWYFWTSDCDVPSPDLLIFMKHMNPGKIAIKMFTSWISEPIICMSNTVNTIIHGITDGLWYPLDVILYGILTIIINIVLIILVIMLIFNYIFNTSYNLGFLFFNVGILQRNRAVPTAHEVQGMADPNRIGGATLDRILEICQHAIQRANINENRPAAVLPAAVAPPKNNIPRIKRSASTGRLPNHSTI</sequence>
<keyword evidence="4" id="KW-1185">Reference proteome</keyword>
<feature type="transmembrane region" description="Helical" evidence="1">
    <location>
        <begin position="147"/>
        <end position="165"/>
    </location>
</feature>
<organism evidence="3 4">
    <name type="scientific">Manduca sexta</name>
    <name type="common">Tobacco hawkmoth</name>
    <name type="synonym">Tobacco hornworm</name>
    <dbReference type="NCBI Taxonomy" id="7130"/>
    <lineage>
        <taxon>Eukaryota</taxon>
        <taxon>Metazoa</taxon>
        <taxon>Ecdysozoa</taxon>
        <taxon>Arthropoda</taxon>
        <taxon>Hexapoda</taxon>
        <taxon>Insecta</taxon>
        <taxon>Pterygota</taxon>
        <taxon>Neoptera</taxon>
        <taxon>Endopterygota</taxon>
        <taxon>Lepidoptera</taxon>
        <taxon>Glossata</taxon>
        <taxon>Ditrysia</taxon>
        <taxon>Bombycoidea</taxon>
        <taxon>Sphingidae</taxon>
        <taxon>Sphinginae</taxon>
        <taxon>Sphingini</taxon>
        <taxon>Manduca</taxon>
    </lineage>
</organism>
<proteinExistence type="predicted"/>
<name>A0A921YVM7_MANSE</name>
<dbReference type="OrthoDB" id="7408094at2759"/>
<dbReference type="Proteomes" id="UP000791440">
    <property type="component" value="Unassembled WGS sequence"/>
</dbReference>
<evidence type="ECO:0000256" key="2">
    <source>
        <dbReference type="SAM" id="SignalP"/>
    </source>
</evidence>
<keyword evidence="1" id="KW-1133">Transmembrane helix</keyword>
<feature type="signal peptide" evidence="2">
    <location>
        <begin position="1"/>
        <end position="23"/>
    </location>
</feature>